<protein>
    <recommendedName>
        <fullName evidence="1">[histone H3]-lysine(4) N-trimethyltransferase</fullName>
        <ecNumber evidence="1">2.1.1.354</ecNumber>
    </recommendedName>
</protein>
<dbReference type="SUPFAM" id="SSF82199">
    <property type="entry name" value="SET domain"/>
    <property type="match status" value="1"/>
</dbReference>
<evidence type="ECO:0000256" key="6">
    <source>
        <dbReference type="ARBA" id="ARBA00022771"/>
    </source>
</evidence>
<dbReference type="PROSITE" id="PS50865">
    <property type="entry name" value="ZF_MYND_2"/>
    <property type="match status" value="1"/>
</dbReference>
<comment type="catalytic activity">
    <reaction evidence="8">
        <text>L-lysyl(4)-[histone H3] + 3 S-adenosyl-L-methionine = N(6),N(6),N(6)-trimethyl-L-lysyl(4)-[histone H3] + 3 S-adenosyl-L-homocysteine + 3 H(+)</text>
        <dbReference type="Rhea" id="RHEA:60260"/>
        <dbReference type="Rhea" id="RHEA-COMP:15537"/>
        <dbReference type="Rhea" id="RHEA-COMP:15547"/>
        <dbReference type="ChEBI" id="CHEBI:15378"/>
        <dbReference type="ChEBI" id="CHEBI:29969"/>
        <dbReference type="ChEBI" id="CHEBI:57856"/>
        <dbReference type="ChEBI" id="CHEBI:59789"/>
        <dbReference type="ChEBI" id="CHEBI:61961"/>
        <dbReference type="EC" id="2.1.1.354"/>
    </reaction>
</comment>
<keyword evidence="4" id="KW-0949">S-adenosyl-L-methionine</keyword>
<evidence type="ECO:0000256" key="7">
    <source>
        <dbReference type="ARBA" id="ARBA00022833"/>
    </source>
</evidence>
<gene>
    <name evidence="12" type="primary">SMYD3</name>
    <name evidence="12" type="ORF">BLAG_LOCUS23505</name>
</gene>
<organism evidence="12 13">
    <name type="scientific">Branchiostoma lanceolatum</name>
    <name type="common">Common lancelet</name>
    <name type="synonym">Amphioxus lanceolatum</name>
    <dbReference type="NCBI Taxonomy" id="7740"/>
    <lineage>
        <taxon>Eukaryota</taxon>
        <taxon>Metazoa</taxon>
        <taxon>Chordata</taxon>
        <taxon>Cephalochordata</taxon>
        <taxon>Leptocardii</taxon>
        <taxon>Amphioxiformes</taxon>
        <taxon>Branchiostomatidae</taxon>
        <taxon>Branchiostoma</taxon>
    </lineage>
</organism>
<dbReference type="InterPro" id="IPR050869">
    <property type="entry name" value="H3K4_H4K5_MeTrfase"/>
</dbReference>
<evidence type="ECO:0000313" key="12">
    <source>
        <dbReference type="EMBL" id="CAH1271493.1"/>
    </source>
</evidence>
<name>A0A8K0EZ83_BRALA</name>
<dbReference type="GO" id="GO:0140999">
    <property type="term" value="F:histone H3K4 trimethyltransferase activity"/>
    <property type="evidence" value="ECO:0007669"/>
    <property type="project" value="UniProtKB-EC"/>
</dbReference>
<dbReference type="Gene3D" id="1.25.40.970">
    <property type="match status" value="1"/>
</dbReference>
<dbReference type="Proteomes" id="UP000838412">
    <property type="component" value="Chromosome 8"/>
</dbReference>
<dbReference type="PANTHER" id="PTHR12197">
    <property type="entry name" value="HISTONE-LYSINE N-METHYLTRANSFERASE SMYD"/>
    <property type="match status" value="1"/>
</dbReference>
<evidence type="ECO:0000256" key="3">
    <source>
        <dbReference type="ARBA" id="ARBA00022679"/>
    </source>
</evidence>
<dbReference type="AlphaFoldDB" id="A0A8K0EZ83"/>
<dbReference type="EMBL" id="OV696693">
    <property type="protein sequence ID" value="CAH1271493.1"/>
    <property type="molecule type" value="Genomic_DNA"/>
</dbReference>
<dbReference type="InterPro" id="IPR044420">
    <property type="entry name" value="SMYD3_SET"/>
</dbReference>
<dbReference type="InterPro" id="IPR002893">
    <property type="entry name" value="Znf_MYND"/>
</dbReference>
<evidence type="ECO:0000313" key="13">
    <source>
        <dbReference type="Proteomes" id="UP000838412"/>
    </source>
</evidence>
<dbReference type="Pfam" id="PF01753">
    <property type="entry name" value="zf-MYND"/>
    <property type="match status" value="1"/>
</dbReference>
<dbReference type="PANTHER" id="PTHR12197:SF251">
    <property type="entry name" value="EG:BACR7C10.4 PROTEIN"/>
    <property type="match status" value="1"/>
</dbReference>
<dbReference type="SMART" id="SM00317">
    <property type="entry name" value="SET"/>
    <property type="match status" value="1"/>
</dbReference>
<dbReference type="EC" id="2.1.1.354" evidence="1"/>
<dbReference type="Gene3D" id="1.25.40.10">
    <property type="entry name" value="Tetratricopeptide repeat domain"/>
    <property type="match status" value="1"/>
</dbReference>
<accession>A0A8K0EZ83</accession>
<dbReference type="PROSITE" id="PS01360">
    <property type="entry name" value="ZF_MYND_1"/>
    <property type="match status" value="1"/>
</dbReference>
<keyword evidence="13" id="KW-1185">Reference proteome</keyword>
<evidence type="ECO:0000256" key="2">
    <source>
        <dbReference type="ARBA" id="ARBA00022603"/>
    </source>
</evidence>
<keyword evidence="5" id="KW-0479">Metal-binding</keyword>
<dbReference type="FunFam" id="2.170.270.10:FF:000013">
    <property type="entry name" value="Histone-lysine N-methyltransferase SMYD1 isoform 1"/>
    <property type="match status" value="1"/>
</dbReference>
<reference evidence="12" key="1">
    <citation type="submission" date="2022-01" db="EMBL/GenBank/DDBJ databases">
        <authorList>
            <person name="Braso-Vives M."/>
        </authorList>
    </citation>
    <scope>NUCLEOTIDE SEQUENCE</scope>
</reference>
<evidence type="ECO:0000256" key="8">
    <source>
        <dbReference type="ARBA" id="ARBA00047571"/>
    </source>
</evidence>
<dbReference type="InterPro" id="IPR001214">
    <property type="entry name" value="SET_dom"/>
</dbReference>
<keyword evidence="2" id="KW-0489">Methyltransferase</keyword>
<evidence type="ECO:0000256" key="1">
    <source>
        <dbReference type="ARBA" id="ARBA00012182"/>
    </source>
</evidence>
<dbReference type="PROSITE" id="PS50280">
    <property type="entry name" value="SET"/>
    <property type="match status" value="1"/>
</dbReference>
<dbReference type="Pfam" id="PF00856">
    <property type="entry name" value="SET"/>
    <property type="match status" value="1"/>
</dbReference>
<dbReference type="GO" id="GO:0008270">
    <property type="term" value="F:zinc ion binding"/>
    <property type="evidence" value="ECO:0007669"/>
    <property type="project" value="UniProtKB-KW"/>
</dbReference>
<dbReference type="InterPro" id="IPR011990">
    <property type="entry name" value="TPR-like_helical_dom_sf"/>
</dbReference>
<keyword evidence="6 9" id="KW-0863">Zinc-finger</keyword>
<sequence length="465" mass="53063">MKMADGVEIFSSAEKGRGLCATKVFKPGNLVRAAEPYAYVLCNSERGKRCDFCFARKDDMSRCSGCKFARYCDGKCQKAAWTEHKSECKSIKTVKPETPTDSIRLIARIINKTKTDGPGVPGNSIDELQSNLREMPENVKEMFAQLAVVLRMYVGRDVMDDAREIFELFGRMTCNTFSICDSEMQYIGIGIYPKMSLFNHSCAPNCVAVFNGLRMEVRAIQTIQPGEELLISYVEMLALSKVRKQQLLQQYYFTCRCPSCQDQTKDGMMMAVKCGNINCKKVIIQVDGAYETCKECGHDNEKDPAFFKEVNKVTQFSEEMLEAVTSADQRQEPKEGLRLAERLLERQQKVLHNNHLFVLKCLDKALDQAVVLRKWNRALRCALQTIEPYKVHFPAYHPSLGIQYMRIGKLLLYLEKRLAALEALQMAEHILNVTHGKDHPINKELGDLLTQCMDEMRMYQAQKKK</sequence>
<dbReference type="Gene3D" id="2.170.270.10">
    <property type="entry name" value="SET domain"/>
    <property type="match status" value="1"/>
</dbReference>
<evidence type="ECO:0000256" key="5">
    <source>
        <dbReference type="ARBA" id="ARBA00022723"/>
    </source>
</evidence>
<feature type="domain" description="SET" evidence="10">
    <location>
        <begin position="5"/>
        <end position="234"/>
    </location>
</feature>
<feature type="domain" description="MYND-type" evidence="11">
    <location>
        <begin position="50"/>
        <end position="88"/>
    </location>
</feature>
<dbReference type="InterPro" id="IPR046341">
    <property type="entry name" value="SET_dom_sf"/>
</dbReference>
<evidence type="ECO:0000259" key="10">
    <source>
        <dbReference type="PROSITE" id="PS50280"/>
    </source>
</evidence>
<dbReference type="GO" id="GO:0032259">
    <property type="term" value="P:methylation"/>
    <property type="evidence" value="ECO:0007669"/>
    <property type="project" value="UniProtKB-KW"/>
</dbReference>
<dbReference type="GO" id="GO:0005634">
    <property type="term" value="C:nucleus"/>
    <property type="evidence" value="ECO:0007669"/>
    <property type="project" value="TreeGrafter"/>
</dbReference>
<evidence type="ECO:0000256" key="4">
    <source>
        <dbReference type="ARBA" id="ARBA00022691"/>
    </source>
</evidence>
<keyword evidence="7" id="KW-0862">Zinc</keyword>
<dbReference type="OrthoDB" id="265717at2759"/>
<dbReference type="Gene3D" id="6.10.140.2220">
    <property type="match status" value="1"/>
</dbReference>
<dbReference type="CDD" id="cd19203">
    <property type="entry name" value="SET_SMYD3"/>
    <property type="match status" value="1"/>
</dbReference>
<keyword evidence="3" id="KW-0808">Transferase</keyword>
<proteinExistence type="predicted"/>
<evidence type="ECO:0000256" key="9">
    <source>
        <dbReference type="PROSITE-ProRule" id="PRU00134"/>
    </source>
</evidence>
<dbReference type="Gene3D" id="1.10.220.160">
    <property type="match status" value="1"/>
</dbReference>
<evidence type="ECO:0000259" key="11">
    <source>
        <dbReference type="PROSITE" id="PS50865"/>
    </source>
</evidence>